<dbReference type="EMBL" id="CP048852">
    <property type="protein sequence ID" value="QIW82234.1"/>
    <property type="molecule type" value="Genomic_DNA"/>
</dbReference>
<dbReference type="KEGG" id="bteq:G4P54_13445"/>
<organism evidence="2 3">
    <name type="scientific">Bacillus tequilensis</name>
    <dbReference type="NCBI Taxonomy" id="227866"/>
    <lineage>
        <taxon>Bacteria</taxon>
        <taxon>Bacillati</taxon>
        <taxon>Bacillota</taxon>
        <taxon>Bacilli</taxon>
        <taxon>Bacillales</taxon>
        <taxon>Bacillaceae</taxon>
        <taxon>Bacillus</taxon>
    </lineage>
</organism>
<sequence>MIKLTSPYRKGTKVLQLRYFHPDRGAGNHGIDEVYGSKTANAVKRFQLIRGLTRDGICGPKIKAKLKSKLKVNIGGRDNLFPVGFRLYSFTLVCGFFQLRRREF</sequence>
<dbReference type="Proteomes" id="UP000501914">
    <property type="component" value="Chromosome"/>
</dbReference>
<keyword evidence="3" id="KW-1185">Reference proteome</keyword>
<name>A0A6H0WQ41_9BACI</name>
<dbReference type="Pfam" id="PF01471">
    <property type="entry name" value="PG_binding_1"/>
    <property type="match status" value="1"/>
</dbReference>
<evidence type="ECO:0000259" key="1">
    <source>
        <dbReference type="Pfam" id="PF01471"/>
    </source>
</evidence>
<gene>
    <name evidence="2" type="ORF">G4P54_13445</name>
</gene>
<evidence type="ECO:0000313" key="3">
    <source>
        <dbReference type="Proteomes" id="UP000501914"/>
    </source>
</evidence>
<dbReference type="AlphaFoldDB" id="A0A6H0WQ41"/>
<proteinExistence type="predicted"/>
<reference evidence="2 3" key="1">
    <citation type="submission" date="2020-02" db="EMBL/GenBank/DDBJ databases">
        <title>Genome sequencing, annotation and comparative genomic analysis of Bacillus tequilensis EA-CB0015, an effective biological control agent against Pseudocercospora fijiensis in banana plants.</title>
        <authorList>
            <person name="Cuellar-Gaviria T.Z."/>
            <person name="Ju K.-S."/>
            <person name="Villegas-Escobar V."/>
        </authorList>
    </citation>
    <scope>NUCLEOTIDE SEQUENCE [LARGE SCALE GENOMIC DNA]</scope>
    <source>
        <strain evidence="2 3">EA-CB0015</strain>
    </source>
</reference>
<accession>A0A6H0WQ41</accession>
<dbReference type="InterPro" id="IPR036366">
    <property type="entry name" value="PGBDSf"/>
</dbReference>
<dbReference type="SUPFAM" id="SSF47090">
    <property type="entry name" value="PGBD-like"/>
    <property type="match status" value="1"/>
</dbReference>
<dbReference type="Gene3D" id="1.10.101.10">
    <property type="entry name" value="PGBD-like superfamily/PGBD"/>
    <property type="match status" value="1"/>
</dbReference>
<evidence type="ECO:0000313" key="2">
    <source>
        <dbReference type="EMBL" id="QIW82234.1"/>
    </source>
</evidence>
<dbReference type="InterPro" id="IPR002477">
    <property type="entry name" value="Peptidoglycan-bd-like"/>
</dbReference>
<dbReference type="InterPro" id="IPR036365">
    <property type="entry name" value="PGBD-like_sf"/>
</dbReference>
<feature type="domain" description="Peptidoglycan binding-like" evidence="1">
    <location>
        <begin position="28"/>
        <end position="66"/>
    </location>
</feature>
<protein>
    <recommendedName>
        <fullName evidence="1">Peptidoglycan binding-like domain-containing protein</fullName>
    </recommendedName>
</protein>